<dbReference type="InterPro" id="IPR001107">
    <property type="entry name" value="Band_7"/>
</dbReference>
<protein>
    <recommendedName>
        <fullName evidence="2">Prohibitin</fullName>
    </recommendedName>
</protein>
<feature type="region of interest" description="Disordered" evidence="3">
    <location>
        <begin position="204"/>
        <end position="236"/>
    </location>
</feature>
<comment type="caution">
    <text evidence="5">The sequence shown here is derived from an EMBL/GenBank/DDBJ whole genome shotgun (WGS) entry which is preliminary data.</text>
</comment>
<keyword evidence="2" id="KW-0999">Mitochondrion inner membrane</keyword>
<dbReference type="InterPro" id="IPR000163">
    <property type="entry name" value="Prohibitin"/>
</dbReference>
<evidence type="ECO:0000313" key="6">
    <source>
        <dbReference type="Proteomes" id="UP001642464"/>
    </source>
</evidence>
<evidence type="ECO:0000256" key="2">
    <source>
        <dbReference type="RuleBase" id="RU366048"/>
    </source>
</evidence>
<gene>
    <name evidence="5" type="ORF">SCF082_LOCUS25956</name>
</gene>
<feature type="compositionally biased region" description="Pro residues" evidence="3">
    <location>
        <begin position="212"/>
        <end position="222"/>
    </location>
</feature>
<organism evidence="5 6">
    <name type="scientific">Durusdinium trenchii</name>
    <dbReference type="NCBI Taxonomy" id="1381693"/>
    <lineage>
        <taxon>Eukaryota</taxon>
        <taxon>Sar</taxon>
        <taxon>Alveolata</taxon>
        <taxon>Dinophyceae</taxon>
        <taxon>Suessiales</taxon>
        <taxon>Symbiodiniaceae</taxon>
        <taxon>Durusdinium</taxon>
    </lineage>
</organism>
<dbReference type="EMBL" id="CAXAMM010019558">
    <property type="protein sequence ID" value="CAK9045985.1"/>
    <property type="molecule type" value="Genomic_DNA"/>
</dbReference>
<proteinExistence type="inferred from homology"/>
<keyword evidence="2" id="KW-0496">Mitochondrion</keyword>
<dbReference type="Proteomes" id="UP001642464">
    <property type="component" value="Unassembled WGS sequence"/>
</dbReference>
<sequence length="307" mass="33930">LGTAAMIPSLCLYDVDGGQRVVMLNMLTGVEDKVRGEGTHFKVPWLMQPKWYSIRSRPKLIQTTTGTKDLQMVTIHIRMLFKPQIEGLPIIHKTLGEDYDERVLPSIANEVMKATIAQYNAESLLTQREQVLDGERGESLAAKPWLDHLVNGLVAIDLNDEDLLSMGVDNVLHRRRALMELRQLFGWKVWDDTVKSIDPDLLTTTASGALRPPAPPPVPPAEGAPEPRRARPKSPYLVKLRRARPTTPQKVAAHPEAPTLSARARRAAAASLVGPLGADFEAALLRALPVAIEKLGSPRLRLPACRR</sequence>
<dbReference type="PANTHER" id="PTHR23222">
    <property type="entry name" value="PROHIBITIN"/>
    <property type="match status" value="1"/>
</dbReference>
<name>A0ABP0M3E0_9DINO</name>
<accession>A0ABP0M3E0</accession>
<dbReference type="PANTHER" id="PTHR23222:SF0">
    <property type="entry name" value="PROHIBITIN 1"/>
    <property type="match status" value="1"/>
</dbReference>
<evidence type="ECO:0000256" key="3">
    <source>
        <dbReference type="SAM" id="MobiDB-lite"/>
    </source>
</evidence>
<keyword evidence="2" id="KW-0472">Membrane</keyword>
<evidence type="ECO:0000259" key="4">
    <source>
        <dbReference type="SMART" id="SM00244"/>
    </source>
</evidence>
<evidence type="ECO:0000313" key="5">
    <source>
        <dbReference type="EMBL" id="CAK9045985.1"/>
    </source>
</evidence>
<feature type="domain" description="Band 7" evidence="4">
    <location>
        <begin position="10"/>
        <end position="170"/>
    </location>
</feature>
<dbReference type="CDD" id="cd03401">
    <property type="entry name" value="SPFH_prohibitin"/>
    <property type="match status" value="1"/>
</dbReference>
<feature type="non-terminal residue" evidence="5">
    <location>
        <position position="1"/>
    </location>
</feature>
<dbReference type="SMART" id="SM00244">
    <property type="entry name" value="PHB"/>
    <property type="match status" value="1"/>
</dbReference>
<evidence type="ECO:0000256" key="1">
    <source>
        <dbReference type="ARBA" id="ARBA00009658"/>
    </source>
</evidence>
<dbReference type="PRINTS" id="PR00679">
    <property type="entry name" value="PROHIBITIN"/>
</dbReference>
<dbReference type="CDD" id="cd09487">
    <property type="entry name" value="SAM_superfamily"/>
    <property type="match status" value="1"/>
</dbReference>
<dbReference type="Pfam" id="PF01145">
    <property type="entry name" value="Band_7"/>
    <property type="match status" value="1"/>
</dbReference>
<comment type="similarity">
    <text evidence="1 2">Belongs to the prohibitin family.</text>
</comment>
<reference evidence="5 6" key="1">
    <citation type="submission" date="2024-02" db="EMBL/GenBank/DDBJ databases">
        <authorList>
            <person name="Chen Y."/>
            <person name="Shah S."/>
            <person name="Dougan E. K."/>
            <person name="Thang M."/>
            <person name="Chan C."/>
        </authorList>
    </citation>
    <scope>NUCLEOTIDE SEQUENCE [LARGE SCALE GENOMIC DNA]</scope>
</reference>
<keyword evidence="6" id="KW-1185">Reference proteome</keyword>
<comment type="subcellular location">
    <subcellularLocation>
        <location evidence="2">Mitochondrion inner membrane</location>
    </subcellularLocation>
</comment>